<dbReference type="InterPro" id="IPR000210">
    <property type="entry name" value="BTB/POZ_dom"/>
</dbReference>
<dbReference type="CDD" id="cd18186">
    <property type="entry name" value="BTB_POZ_ZBTB_KLHL-like"/>
    <property type="match status" value="1"/>
</dbReference>
<dbReference type="AlphaFoldDB" id="Q0UZ71"/>
<dbReference type="Gene3D" id="3.30.710.10">
    <property type="entry name" value="Potassium Channel Kv1.1, Chain A"/>
    <property type="match status" value="1"/>
</dbReference>
<dbReference type="InterPro" id="IPR011333">
    <property type="entry name" value="SKP1/BTB/POZ_sf"/>
</dbReference>
<evidence type="ECO:0000259" key="1">
    <source>
        <dbReference type="PROSITE" id="PS50097"/>
    </source>
</evidence>
<evidence type="ECO:0000313" key="3">
    <source>
        <dbReference type="Proteomes" id="UP000001055"/>
    </source>
</evidence>
<evidence type="ECO:0000313" key="2">
    <source>
        <dbReference type="EMBL" id="EAT89674.1"/>
    </source>
</evidence>
<dbReference type="InParanoid" id="Q0UZ71"/>
<dbReference type="SMART" id="SM00225">
    <property type="entry name" value="BTB"/>
    <property type="match status" value="1"/>
</dbReference>
<dbReference type="RefSeq" id="XP_001793537.1">
    <property type="nucleotide sequence ID" value="XM_001793485.1"/>
</dbReference>
<dbReference type="Pfam" id="PF00651">
    <property type="entry name" value="BTB"/>
    <property type="match status" value="1"/>
</dbReference>
<organism evidence="2 3">
    <name type="scientific">Phaeosphaeria nodorum (strain SN15 / ATCC MYA-4574 / FGSC 10173)</name>
    <name type="common">Glume blotch fungus</name>
    <name type="synonym">Parastagonospora nodorum</name>
    <dbReference type="NCBI Taxonomy" id="321614"/>
    <lineage>
        <taxon>Eukaryota</taxon>
        <taxon>Fungi</taxon>
        <taxon>Dikarya</taxon>
        <taxon>Ascomycota</taxon>
        <taxon>Pezizomycotina</taxon>
        <taxon>Dothideomycetes</taxon>
        <taxon>Pleosporomycetidae</taxon>
        <taxon>Pleosporales</taxon>
        <taxon>Pleosporineae</taxon>
        <taxon>Phaeosphaeriaceae</taxon>
        <taxon>Parastagonospora</taxon>
    </lineage>
</organism>
<feature type="domain" description="BTB" evidence="1">
    <location>
        <begin position="33"/>
        <end position="103"/>
    </location>
</feature>
<dbReference type="SUPFAM" id="SSF54695">
    <property type="entry name" value="POZ domain"/>
    <property type="match status" value="1"/>
</dbReference>
<dbReference type="InterPro" id="IPR013087">
    <property type="entry name" value="Znf_C2H2_type"/>
</dbReference>
<dbReference type="GeneID" id="5970394"/>
<accession>Q0UZ71</accession>
<dbReference type="PANTHER" id="PTHR24413">
    <property type="entry name" value="SPECKLE-TYPE POZ PROTEIN"/>
    <property type="match status" value="1"/>
</dbReference>
<dbReference type="EMBL" id="CH445328">
    <property type="protein sequence ID" value="EAT89674.1"/>
    <property type="molecule type" value="Genomic_DNA"/>
</dbReference>
<reference evidence="3" key="1">
    <citation type="journal article" date="2007" name="Plant Cell">
        <title>Dothideomycete-plant interactions illuminated by genome sequencing and EST analysis of the wheat pathogen Stagonospora nodorum.</title>
        <authorList>
            <person name="Hane J.K."/>
            <person name="Lowe R.G."/>
            <person name="Solomon P.S."/>
            <person name="Tan K.C."/>
            <person name="Schoch C.L."/>
            <person name="Spatafora J.W."/>
            <person name="Crous P.W."/>
            <person name="Kodira C."/>
            <person name="Birren B.W."/>
            <person name="Galagan J.E."/>
            <person name="Torriani S.F."/>
            <person name="McDonald B.A."/>
            <person name="Oliver R.P."/>
        </authorList>
    </citation>
    <scope>NUCLEOTIDE SEQUENCE [LARGE SCALE GENOMIC DNA]</scope>
    <source>
        <strain evidence="3">SN15 / ATCC MYA-4574 / FGSC 10173</strain>
    </source>
</reference>
<sequence>MEAPKRTADVSTGDANKRHKLGLEKYANSAIFSDVTIRYGHAGEIKFEAHKLILSSKSHWFEAAFTGGFQETSATQVRLYDDEPTAVTAMLNFAYHGAIELPGPCLPVTNILFCIDLCCVADKYDMPALRRQTEFCFCNEMNNWLDGKIILKQAEAKEPASPESFCNIISKLYELPQTTVQHRLVAAVFVQVNQTGAIKVFSNDGLVSPLLEQACEKVPEFGRDLCLYILRKSGTNTLSGGKRVIYEIEVTTQVKCQACGGIWRRGNSLTVHSAGGHCPHCGRHAKDWRMHCEI</sequence>
<proteinExistence type="predicted"/>
<protein>
    <recommendedName>
        <fullName evidence="1">BTB domain-containing protein</fullName>
    </recommendedName>
</protein>
<gene>
    <name evidence="2" type="ORF">SNOG_02943</name>
</gene>
<name>Q0UZ71_PHANO</name>
<dbReference type="VEuPathDB" id="FungiDB:JI435_431970"/>
<dbReference type="Proteomes" id="UP000001055">
    <property type="component" value="Unassembled WGS sequence"/>
</dbReference>
<dbReference type="KEGG" id="pno:SNOG_02943"/>
<dbReference type="PROSITE" id="PS00028">
    <property type="entry name" value="ZINC_FINGER_C2H2_1"/>
    <property type="match status" value="1"/>
</dbReference>
<dbReference type="PROSITE" id="PS50097">
    <property type="entry name" value="BTB"/>
    <property type="match status" value="1"/>
</dbReference>
<dbReference type="STRING" id="321614.Q0UZ71"/>